<dbReference type="Proteomes" id="UP000570595">
    <property type="component" value="Unassembled WGS sequence"/>
</dbReference>
<evidence type="ECO:0000313" key="1">
    <source>
        <dbReference type="EMBL" id="KAF4655288.1"/>
    </source>
</evidence>
<name>A0A7J6L7V3_PEROL</name>
<dbReference type="EMBL" id="JABAHT010000475">
    <property type="protein sequence ID" value="KAF4655288.1"/>
    <property type="molecule type" value="Genomic_DNA"/>
</dbReference>
<gene>
    <name evidence="1" type="ORF">FOZ61_007659</name>
</gene>
<accession>A0A7J6L7V3</accession>
<sequence>MRMSIKRLITTVSAAAALVPDDTAYGYPQLDEKASKLHSQTAAKCKYDNGPLIATPRRSRKRLEIDVDATSLHTIEVHCPAAENRSAFDVFYGDNPVLTWYSRGSSGNVSERNNYLFAKKVTPNDTGFDPLRILSLSGDRSAGQGGRLGALMKGESAVEVHQRLWRRIGNFPGIKDVCSAVINIVGQLGTFDELCGIFYDIAQQTVSTAEWRGWDSKDDGWGLSITEVTPPKK</sequence>
<evidence type="ECO:0000313" key="2">
    <source>
        <dbReference type="Proteomes" id="UP000570595"/>
    </source>
</evidence>
<organism evidence="1 2">
    <name type="scientific">Perkinsus olseni</name>
    <name type="common">Perkinsus atlanticus</name>
    <dbReference type="NCBI Taxonomy" id="32597"/>
    <lineage>
        <taxon>Eukaryota</taxon>
        <taxon>Sar</taxon>
        <taxon>Alveolata</taxon>
        <taxon>Perkinsozoa</taxon>
        <taxon>Perkinsea</taxon>
        <taxon>Perkinsida</taxon>
        <taxon>Perkinsidae</taxon>
        <taxon>Perkinsus</taxon>
    </lineage>
</organism>
<protein>
    <submittedName>
        <fullName evidence="1">Uncharacterized protein</fullName>
    </submittedName>
</protein>
<comment type="caution">
    <text evidence="1">The sequence shown here is derived from an EMBL/GenBank/DDBJ whole genome shotgun (WGS) entry which is preliminary data.</text>
</comment>
<proteinExistence type="predicted"/>
<dbReference type="AlphaFoldDB" id="A0A7J6L7V3"/>
<reference evidence="1 2" key="1">
    <citation type="submission" date="2020-04" db="EMBL/GenBank/DDBJ databases">
        <title>Perkinsus olseni comparative genomics.</title>
        <authorList>
            <person name="Bogema D.R."/>
        </authorList>
    </citation>
    <scope>NUCLEOTIDE SEQUENCE [LARGE SCALE GENOMIC DNA]</scope>
    <source>
        <strain evidence="1">ATCC PRA-179</strain>
    </source>
</reference>